<dbReference type="Pfam" id="PF13177">
    <property type="entry name" value="DNA_pol3_delta2"/>
    <property type="match status" value="1"/>
</dbReference>
<comment type="catalytic activity">
    <reaction evidence="10 11">
        <text>DNA(n) + a 2'-deoxyribonucleoside 5'-triphosphate = DNA(n+1) + diphosphate</text>
        <dbReference type="Rhea" id="RHEA:22508"/>
        <dbReference type="Rhea" id="RHEA-COMP:17339"/>
        <dbReference type="Rhea" id="RHEA-COMP:17340"/>
        <dbReference type="ChEBI" id="CHEBI:33019"/>
        <dbReference type="ChEBI" id="CHEBI:61560"/>
        <dbReference type="ChEBI" id="CHEBI:173112"/>
        <dbReference type="EC" id="2.7.7.7"/>
    </reaction>
</comment>
<dbReference type="InterPro" id="IPR022754">
    <property type="entry name" value="DNA_pol_III_gamma-3"/>
</dbReference>
<dbReference type="GO" id="GO:0046872">
    <property type="term" value="F:metal ion binding"/>
    <property type="evidence" value="ECO:0007669"/>
    <property type="project" value="UniProtKB-KW"/>
</dbReference>
<evidence type="ECO:0000256" key="10">
    <source>
        <dbReference type="ARBA" id="ARBA00049244"/>
    </source>
</evidence>
<evidence type="ECO:0000313" key="13">
    <source>
        <dbReference type="EMBL" id="HHJ80946.1"/>
    </source>
</evidence>
<comment type="function">
    <text evidence="11">DNA polymerase III is a complex, multichain enzyme responsible for most of the replicative synthesis in bacteria. This DNA polymerase also exhibits 3' to 5' exonuclease activity.</text>
</comment>
<dbReference type="GO" id="GO:0006261">
    <property type="term" value="P:DNA-templated DNA replication"/>
    <property type="evidence" value="ECO:0007669"/>
    <property type="project" value="TreeGrafter"/>
</dbReference>
<name>A0A832N6Q5_9GAMM</name>
<evidence type="ECO:0000256" key="3">
    <source>
        <dbReference type="ARBA" id="ARBA00022695"/>
    </source>
</evidence>
<evidence type="ECO:0000256" key="8">
    <source>
        <dbReference type="ARBA" id="ARBA00022840"/>
    </source>
</evidence>
<comment type="caution">
    <text evidence="13">The sequence shown here is derived from an EMBL/GenBank/DDBJ whole genome shotgun (WGS) entry which is preliminary data.</text>
</comment>
<accession>A0A832N6Q5</accession>
<dbReference type="Proteomes" id="UP000885832">
    <property type="component" value="Unassembled WGS sequence"/>
</dbReference>
<evidence type="ECO:0000256" key="11">
    <source>
        <dbReference type="RuleBase" id="RU364063"/>
    </source>
</evidence>
<dbReference type="EC" id="2.7.7.7" evidence="11"/>
<dbReference type="SMART" id="SM00382">
    <property type="entry name" value="AAA"/>
    <property type="match status" value="1"/>
</dbReference>
<keyword evidence="4 11" id="KW-0235">DNA replication</keyword>
<dbReference type="Gene3D" id="1.20.272.10">
    <property type="match status" value="1"/>
</dbReference>
<dbReference type="SUPFAM" id="SSF52540">
    <property type="entry name" value="P-loop containing nucleoside triphosphate hydrolases"/>
    <property type="match status" value="1"/>
</dbReference>
<dbReference type="NCBIfam" id="NF004046">
    <property type="entry name" value="PRK05563.1"/>
    <property type="match status" value="1"/>
</dbReference>
<dbReference type="GO" id="GO:0003677">
    <property type="term" value="F:DNA binding"/>
    <property type="evidence" value="ECO:0007669"/>
    <property type="project" value="InterPro"/>
</dbReference>
<evidence type="ECO:0000256" key="7">
    <source>
        <dbReference type="ARBA" id="ARBA00022833"/>
    </source>
</evidence>
<dbReference type="GO" id="GO:0009360">
    <property type="term" value="C:DNA polymerase III complex"/>
    <property type="evidence" value="ECO:0007669"/>
    <property type="project" value="InterPro"/>
</dbReference>
<evidence type="ECO:0000259" key="12">
    <source>
        <dbReference type="SMART" id="SM00382"/>
    </source>
</evidence>
<keyword evidence="5" id="KW-0479">Metal-binding</keyword>
<dbReference type="FunFam" id="1.10.8.60:FF:000013">
    <property type="entry name" value="DNA polymerase III subunit gamma/tau"/>
    <property type="match status" value="1"/>
</dbReference>
<dbReference type="PANTHER" id="PTHR11669">
    <property type="entry name" value="REPLICATION FACTOR C / DNA POLYMERASE III GAMMA-TAU SUBUNIT"/>
    <property type="match status" value="1"/>
</dbReference>
<protein>
    <recommendedName>
        <fullName evidence="11">DNA polymerase III subunit gamma/tau</fullName>
        <ecNumber evidence="11">2.7.7.7</ecNumber>
    </recommendedName>
</protein>
<dbReference type="NCBIfam" id="NF005942">
    <property type="entry name" value="PRK07994.1"/>
    <property type="match status" value="1"/>
</dbReference>
<dbReference type="Pfam" id="PF12169">
    <property type="entry name" value="DNA_pol3_gamma3"/>
    <property type="match status" value="1"/>
</dbReference>
<dbReference type="CDD" id="cd00009">
    <property type="entry name" value="AAA"/>
    <property type="match status" value="1"/>
</dbReference>
<keyword evidence="3 11" id="KW-0548">Nucleotidyltransferase</keyword>
<dbReference type="PRINTS" id="PR00300">
    <property type="entry name" value="CLPPROTEASEA"/>
</dbReference>
<dbReference type="Gene3D" id="1.10.8.60">
    <property type="match status" value="1"/>
</dbReference>
<evidence type="ECO:0000256" key="2">
    <source>
        <dbReference type="ARBA" id="ARBA00022679"/>
    </source>
</evidence>
<dbReference type="InterPro" id="IPR045085">
    <property type="entry name" value="HLD_clamp_pol_III_gamma_tau"/>
</dbReference>
<sequence length="317" mass="34592">MSYQVLARKWRPKSFPAMVGQEHVLRALINALDNDRLHHAYLFTGTRGVGKTTVARIFAKSLNCENGVTSSPCGVCSACTEIDQGRFVDLIEVDAASRTKVEDTRELLENVQYAPTRGRFKVYLIDEVHMLSTHSFNALLKTLEEPPPHVKFLLATTDPQKLPVTILSRCLQFNLKRMAVEMIAGHLEYVLTEEGIGFDKPAIAQIAEGADGSMRDALSLLDQAIAYGGGKLVDEEVRAMLGTIDRSYIYKLLQGLADADASVILETVNGLAQQGVDFTAVLAELVSQLHKLALAQVAPQTAEGLVEQEAITALAQA</sequence>
<dbReference type="GO" id="GO:0003887">
    <property type="term" value="F:DNA-directed DNA polymerase activity"/>
    <property type="evidence" value="ECO:0007669"/>
    <property type="project" value="UniProtKB-KW"/>
</dbReference>
<dbReference type="EMBL" id="DRNF01000307">
    <property type="protein sequence ID" value="HHJ80946.1"/>
    <property type="molecule type" value="Genomic_DNA"/>
</dbReference>
<dbReference type="GO" id="GO:0005524">
    <property type="term" value="F:ATP binding"/>
    <property type="evidence" value="ECO:0007669"/>
    <property type="project" value="UniProtKB-KW"/>
</dbReference>
<comment type="subunit">
    <text evidence="11">DNA polymerase III contains a core (composed of alpha, epsilon and theta chains) that associates with a tau subunit. This core dimerizes to form the POLIII' complex. PolIII' associates with the gamma complex (composed of gamma, delta, delta', psi and chi chains) and with the beta chain to form the complete DNA polymerase III complex.</text>
</comment>
<keyword evidence="6 11" id="KW-0547">Nucleotide-binding</keyword>
<feature type="non-terminal residue" evidence="13">
    <location>
        <position position="317"/>
    </location>
</feature>
<keyword evidence="8 11" id="KW-0067">ATP-binding</keyword>
<dbReference type="InterPro" id="IPR027417">
    <property type="entry name" value="P-loop_NTPase"/>
</dbReference>
<proteinExistence type="inferred from homology"/>
<dbReference type="SUPFAM" id="SSF48019">
    <property type="entry name" value="post-AAA+ oligomerization domain-like"/>
    <property type="match status" value="1"/>
</dbReference>
<reference evidence="13" key="1">
    <citation type="journal article" date="2020" name="mSystems">
        <title>Genome- and Community-Level Interaction Insights into Carbon Utilization and Element Cycling Functions of Hydrothermarchaeota in Hydrothermal Sediment.</title>
        <authorList>
            <person name="Zhou Z."/>
            <person name="Liu Y."/>
            <person name="Xu W."/>
            <person name="Pan J."/>
            <person name="Luo Z.H."/>
            <person name="Li M."/>
        </authorList>
    </citation>
    <scope>NUCLEOTIDE SEQUENCE [LARGE SCALE GENOMIC DNA]</scope>
    <source>
        <strain evidence="13">HyVt-505</strain>
    </source>
</reference>
<dbReference type="Pfam" id="PF22608">
    <property type="entry name" value="DNAX_ATPase_lid"/>
    <property type="match status" value="1"/>
</dbReference>
<keyword evidence="9 11" id="KW-0239">DNA-directed DNA polymerase</keyword>
<dbReference type="InterPro" id="IPR001270">
    <property type="entry name" value="ClpA/B"/>
</dbReference>
<dbReference type="CDD" id="cd18137">
    <property type="entry name" value="HLD_clamp_pol_III_gamma_tau"/>
    <property type="match status" value="1"/>
</dbReference>
<dbReference type="InterPro" id="IPR012763">
    <property type="entry name" value="DNA_pol_III_sug/sutau_N"/>
</dbReference>
<dbReference type="InterPro" id="IPR008921">
    <property type="entry name" value="DNA_pol3_clamp-load_cplx_C"/>
</dbReference>
<dbReference type="InterPro" id="IPR003593">
    <property type="entry name" value="AAA+_ATPase"/>
</dbReference>
<evidence type="ECO:0000256" key="5">
    <source>
        <dbReference type="ARBA" id="ARBA00022723"/>
    </source>
</evidence>
<evidence type="ECO:0000256" key="1">
    <source>
        <dbReference type="ARBA" id="ARBA00006360"/>
    </source>
</evidence>
<gene>
    <name evidence="11" type="primary">dnaX</name>
    <name evidence="13" type="ORF">ENJ65_04860</name>
</gene>
<feature type="domain" description="AAA+ ATPase" evidence="12">
    <location>
        <begin position="37"/>
        <end position="179"/>
    </location>
</feature>
<organism evidence="13">
    <name type="scientific">Candidatus Tenderia electrophaga</name>
    <dbReference type="NCBI Taxonomy" id="1748243"/>
    <lineage>
        <taxon>Bacteria</taxon>
        <taxon>Pseudomonadati</taxon>
        <taxon>Pseudomonadota</taxon>
        <taxon>Gammaproteobacteria</taxon>
        <taxon>Candidatus Tenderiales</taxon>
        <taxon>Candidatus Tenderiaceae</taxon>
        <taxon>Candidatus Tenderia</taxon>
    </lineage>
</organism>
<comment type="similarity">
    <text evidence="1 11">Belongs to the DnaX/STICHEL family.</text>
</comment>
<keyword evidence="7" id="KW-0862">Zinc</keyword>
<keyword evidence="2 11" id="KW-0808">Transferase</keyword>
<dbReference type="InterPro" id="IPR050238">
    <property type="entry name" value="DNA_Rep/Repair_Clamp_Loader"/>
</dbReference>
<evidence type="ECO:0000256" key="9">
    <source>
        <dbReference type="ARBA" id="ARBA00022932"/>
    </source>
</evidence>
<evidence type="ECO:0000256" key="4">
    <source>
        <dbReference type="ARBA" id="ARBA00022705"/>
    </source>
</evidence>
<dbReference type="AlphaFoldDB" id="A0A832N6Q5"/>
<dbReference type="PANTHER" id="PTHR11669:SF0">
    <property type="entry name" value="PROTEIN STICHEL-LIKE 2"/>
    <property type="match status" value="1"/>
</dbReference>
<evidence type="ECO:0000256" key="6">
    <source>
        <dbReference type="ARBA" id="ARBA00022741"/>
    </source>
</evidence>
<dbReference type="Gene3D" id="3.40.50.300">
    <property type="entry name" value="P-loop containing nucleotide triphosphate hydrolases"/>
    <property type="match status" value="1"/>
</dbReference>
<dbReference type="NCBIfam" id="TIGR02397">
    <property type="entry name" value="dnaX_nterm"/>
    <property type="match status" value="1"/>
</dbReference>
<dbReference type="FunFam" id="3.40.50.300:FF:000014">
    <property type="entry name" value="DNA polymerase III subunit gamma/tau"/>
    <property type="match status" value="1"/>
</dbReference>